<dbReference type="SUPFAM" id="SSF54171">
    <property type="entry name" value="DNA-binding domain"/>
    <property type="match status" value="1"/>
</dbReference>
<dbReference type="EMBL" id="MN739095">
    <property type="protein sequence ID" value="QHS88271.1"/>
    <property type="molecule type" value="Genomic_DNA"/>
</dbReference>
<accession>A0A6C0B982</accession>
<evidence type="ECO:0008006" key="2">
    <source>
        <dbReference type="Google" id="ProtNLM"/>
    </source>
</evidence>
<sequence>MTFREPVELYLFGTHLRVYPDGSIERLMKSGNWKYIENKINHRHGYNVIMIKGVQHTRARIVAYAFLNMISLSNKSIVLHHKDSNRLNCIVDNLSMESYSSINYYRKDTQGFYKNPNSNTYVAMITKNGVTKRLGTFSTEDEAHKAYINARTELLS</sequence>
<reference evidence="1" key="1">
    <citation type="journal article" date="2020" name="Nature">
        <title>Giant virus diversity and host interactions through global metagenomics.</title>
        <authorList>
            <person name="Schulz F."/>
            <person name="Roux S."/>
            <person name="Paez-Espino D."/>
            <person name="Jungbluth S."/>
            <person name="Walsh D.A."/>
            <person name="Denef V.J."/>
            <person name="McMahon K.D."/>
            <person name="Konstantinidis K.T."/>
            <person name="Eloe-Fadrosh E.A."/>
            <person name="Kyrpides N.C."/>
            <person name="Woyke T."/>
        </authorList>
    </citation>
    <scope>NUCLEOTIDE SEQUENCE</scope>
    <source>
        <strain evidence="1">GVMAG-M-3300010158-55</strain>
    </source>
</reference>
<proteinExistence type="predicted"/>
<dbReference type="InterPro" id="IPR044925">
    <property type="entry name" value="His-Me_finger_sf"/>
</dbReference>
<evidence type="ECO:0000313" key="1">
    <source>
        <dbReference type="EMBL" id="QHS88271.1"/>
    </source>
</evidence>
<dbReference type="AlphaFoldDB" id="A0A6C0B982"/>
<dbReference type="GO" id="GO:0003677">
    <property type="term" value="F:DNA binding"/>
    <property type="evidence" value="ECO:0007669"/>
    <property type="project" value="InterPro"/>
</dbReference>
<protein>
    <recommendedName>
        <fullName evidence="2">Homing endonuclease</fullName>
    </recommendedName>
</protein>
<dbReference type="InterPro" id="IPR016177">
    <property type="entry name" value="DNA-bd_dom_sf"/>
</dbReference>
<organism evidence="1">
    <name type="scientific">viral metagenome</name>
    <dbReference type="NCBI Taxonomy" id="1070528"/>
    <lineage>
        <taxon>unclassified sequences</taxon>
        <taxon>metagenomes</taxon>
        <taxon>organismal metagenomes</taxon>
    </lineage>
</organism>
<name>A0A6C0B982_9ZZZZ</name>
<dbReference type="Gene3D" id="3.90.75.20">
    <property type="match status" value="1"/>
</dbReference>
<dbReference type="SUPFAM" id="SSF54060">
    <property type="entry name" value="His-Me finger endonucleases"/>
    <property type="match status" value="1"/>
</dbReference>